<accession>A0A1N6MSR5</accession>
<dbReference type="Proteomes" id="UP000196435">
    <property type="component" value="Unassembled WGS sequence"/>
</dbReference>
<evidence type="ECO:0000313" key="2">
    <source>
        <dbReference type="Proteomes" id="UP000196435"/>
    </source>
</evidence>
<evidence type="ECO:0000313" key="1">
    <source>
        <dbReference type="EMBL" id="SIP71779.1"/>
    </source>
</evidence>
<dbReference type="AlphaFoldDB" id="A0A1N6MSR5"/>
<protein>
    <submittedName>
        <fullName evidence="1">Uncharacterized protein</fullName>
    </submittedName>
</protein>
<proteinExistence type="predicted"/>
<name>A0A1N6MSR5_9GAMM</name>
<reference evidence="2" key="1">
    <citation type="submission" date="2016-12" db="EMBL/GenBank/DDBJ databases">
        <authorList>
            <person name="Gaudriault S."/>
        </authorList>
    </citation>
    <scope>NUCLEOTIDE SEQUENCE [LARGE SCALE GENOMIC DNA]</scope>
    <source>
        <strain evidence="2">HGB1681 (deposited as PTA-6826 in the American Type Culture Collection)</strain>
    </source>
</reference>
<gene>
    <name evidence="1" type="ORF">XIS1_1260030</name>
</gene>
<sequence length="82" mass="9573">MCGRRLVLIDLCDNGWSNSATEINIYSNRISISILLDILVLFTSKSIIHIVKLSNFRQGDDLSNLYRFLENIFDFYQKINKE</sequence>
<dbReference type="EMBL" id="FTLG01000031">
    <property type="protein sequence ID" value="SIP71779.1"/>
    <property type="molecule type" value="Genomic_DNA"/>
</dbReference>
<organism evidence="1 2">
    <name type="scientific">Xenorhabdus innexi</name>
    <dbReference type="NCBI Taxonomy" id="290109"/>
    <lineage>
        <taxon>Bacteria</taxon>
        <taxon>Pseudomonadati</taxon>
        <taxon>Pseudomonadota</taxon>
        <taxon>Gammaproteobacteria</taxon>
        <taxon>Enterobacterales</taxon>
        <taxon>Morganellaceae</taxon>
        <taxon>Xenorhabdus</taxon>
    </lineage>
</organism>